<proteinExistence type="predicted"/>
<accession>A0ABY4FY40</accession>
<keyword evidence="4 7" id="KW-0560">Oxidoreductase</keyword>
<keyword evidence="3" id="KW-0274">FAD</keyword>
<dbReference type="Gene3D" id="3.30.9.10">
    <property type="entry name" value="D-Amino Acid Oxidase, subunit A, domain 2"/>
    <property type="match status" value="1"/>
</dbReference>
<evidence type="ECO:0000256" key="2">
    <source>
        <dbReference type="ARBA" id="ARBA00022630"/>
    </source>
</evidence>
<dbReference type="Proteomes" id="UP000831775">
    <property type="component" value="Chromosome"/>
</dbReference>
<keyword evidence="5" id="KW-1133">Transmembrane helix</keyword>
<gene>
    <name evidence="7" type="primary">solA</name>
    <name evidence="7" type="ORF">MUN76_04245</name>
</gene>
<keyword evidence="8" id="KW-1185">Reference proteome</keyword>
<keyword evidence="2" id="KW-0285">Flavoprotein</keyword>
<dbReference type="NCBIfam" id="NF008425">
    <property type="entry name" value="PRK11259.1"/>
    <property type="match status" value="1"/>
</dbReference>
<dbReference type="PANTHER" id="PTHR10961:SF7">
    <property type="entry name" value="FAD DEPENDENT OXIDOREDUCTASE DOMAIN-CONTAINING PROTEIN"/>
    <property type="match status" value="1"/>
</dbReference>
<evidence type="ECO:0000256" key="4">
    <source>
        <dbReference type="ARBA" id="ARBA00023002"/>
    </source>
</evidence>
<protein>
    <submittedName>
        <fullName evidence="7">N-methyl-L-tryptophan oxidase</fullName>
        <ecNumber evidence="7">1.5.3.2</ecNumber>
    </submittedName>
</protein>
<dbReference type="InterPro" id="IPR045170">
    <property type="entry name" value="MTOX"/>
</dbReference>
<evidence type="ECO:0000313" key="7">
    <source>
        <dbReference type="EMBL" id="UOQ61187.1"/>
    </source>
</evidence>
<dbReference type="RefSeq" id="WP_244687436.1">
    <property type="nucleotide sequence ID" value="NZ_CP095043.1"/>
</dbReference>
<reference evidence="7 8" key="1">
    <citation type="submission" date="2022-04" db="EMBL/GenBank/DDBJ databases">
        <title>Leucobacter sp. isolated from rhizosphere of onion.</title>
        <authorList>
            <person name="Won M."/>
            <person name="Lee C.-M."/>
            <person name="Woen H.-Y."/>
            <person name="Kwon S.-W."/>
        </authorList>
    </citation>
    <scope>NUCLEOTIDE SEQUENCE [LARGE SCALE GENOMIC DNA]</scope>
    <source>
        <strain evidence="7 8">H25R-14</strain>
    </source>
</reference>
<keyword evidence="5" id="KW-0812">Transmembrane</keyword>
<evidence type="ECO:0000313" key="8">
    <source>
        <dbReference type="Proteomes" id="UP000831775"/>
    </source>
</evidence>
<dbReference type="Pfam" id="PF01266">
    <property type="entry name" value="DAO"/>
    <property type="match status" value="1"/>
</dbReference>
<evidence type="ECO:0000259" key="6">
    <source>
        <dbReference type="Pfam" id="PF01266"/>
    </source>
</evidence>
<dbReference type="Gene3D" id="3.50.50.60">
    <property type="entry name" value="FAD/NAD(P)-binding domain"/>
    <property type="match status" value="1"/>
</dbReference>
<dbReference type="GO" id="GO:0050131">
    <property type="term" value="F:N-methyl-L-amino-acid oxidase activity"/>
    <property type="evidence" value="ECO:0007669"/>
    <property type="project" value="UniProtKB-EC"/>
</dbReference>
<keyword evidence="5" id="KW-0472">Membrane</keyword>
<dbReference type="EMBL" id="CP095043">
    <property type="protein sequence ID" value="UOQ61187.1"/>
    <property type="molecule type" value="Genomic_DNA"/>
</dbReference>
<feature type="domain" description="FAD dependent oxidoreductase" evidence="6">
    <location>
        <begin position="10"/>
        <end position="362"/>
    </location>
</feature>
<sequence>MTVQTQYQTIVIGAGAIGSATAYWLAKRGQRDVLVLEQFGVGHDRGASNDHHRIIRHSYHSSVYGRLTRAMYDNWAALQAEAGQRVFVQSGGLDIAIEGTAGIESQERYRAVMRENGVGFEELGKEALLERFPQWQIPEDRVMATFQEETGFIDIRRATATHLALAQSMGVTVLDHTPARVIESVDGGVRVVTDQGVFTAEKVVVCAASWTDELLQPLGQTWRTTITEEQVLYVRPADLGAFSLDRFPVWVWHGSDFTYGFPTYGEVAIKLARENLTRVVTQQTRRTEPHADETEVLLDFLRERLPGAVGSVEFAKTCPYDLTPDRDFILDSLPGHPNVIVGSGAAHAGKFCGLLGEILSDLAVSGRSAYPIEAFRADRPALVDPTFTPVFNLKG</sequence>
<organism evidence="7 8">
    <name type="scientific">Leucobacter rhizosphaerae</name>
    <dbReference type="NCBI Taxonomy" id="2932245"/>
    <lineage>
        <taxon>Bacteria</taxon>
        <taxon>Bacillati</taxon>
        <taxon>Actinomycetota</taxon>
        <taxon>Actinomycetes</taxon>
        <taxon>Micrococcales</taxon>
        <taxon>Microbacteriaceae</taxon>
        <taxon>Leucobacter</taxon>
    </lineage>
</organism>
<evidence type="ECO:0000256" key="5">
    <source>
        <dbReference type="SAM" id="Phobius"/>
    </source>
</evidence>
<dbReference type="InterPro" id="IPR036188">
    <property type="entry name" value="FAD/NAD-bd_sf"/>
</dbReference>
<dbReference type="EC" id="1.5.3.2" evidence="7"/>
<dbReference type="InterPro" id="IPR006076">
    <property type="entry name" value="FAD-dep_OxRdtase"/>
</dbReference>
<evidence type="ECO:0000256" key="3">
    <source>
        <dbReference type="ARBA" id="ARBA00022827"/>
    </source>
</evidence>
<comment type="cofactor">
    <cofactor evidence="1">
        <name>FAD</name>
        <dbReference type="ChEBI" id="CHEBI:57692"/>
    </cofactor>
</comment>
<evidence type="ECO:0000256" key="1">
    <source>
        <dbReference type="ARBA" id="ARBA00001974"/>
    </source>
</evidence>
<dbReference type="SUPFAM" id="SSF54373">
    <property type="entry name" value="FAD-linked reductases, C-terminal domain"/>
    <property type="match status" value="1"/>
</dbReference>
<name>A0ABY4FY40_9MICO</name>
<dbReference type="SUPFAM" id="SSF51905">
    <property type="entry name" value="FAD/NAD(P)-binding domain"/>
    <property type="match status" value="1"/>
</dbReference>
<feature type="transmembrane region" description="Helical" evidence="5">
    <location>
        <begin position="6"/>
        <end position="26"/>
    </location>
</feature>
<dbReference type="PANTHER" id="PTHR10961">
    <property type="entry name" value="PEROXISOMAL SARCOSINE OXIDASE"/>
    <property type="match status" value="1"/>
</dbReference>